<reference evidence="2" key="2">
    <citation type="journal article" date="2015" name="ISME J.">
        <title>A new class of marine Euryarchaeota group II from the Mediterranean deep chlorophyll maximum.</title>
        <authorList>
            <person name="Martin-Cuadrado A.B."/>
            <person name="Garcia-Heredia I."/>
            <person name="Molto A.G."/>
            <person name="Lopez-Ubeda R."/>
            <person name="Kimes N."/>
            <person name="Lopez-Garcia P."/>
            <person name="Moreira D."/>
            <person name="Rodriguez-Valera F."/>
        </authorList>
    </citation>
    <scope>NUCLEOTIDE SEQUENCE</scope>
</reference>
<protein>
    <submittedName>
        <fullName evidence="2">Putative transcriptional regulator</fullName>
    </submittedName>
</protein>
<dbReference type="EMBL" id="KP211813">
    <property type="protein sequence ID" value="ANV79085.1"/>
    <property type="molecule type" value="Genomic_DNA"/>
</dbReference>
<dbReference type="AlphaFoldDB" id="A0A1B1T9Z8"/>
<accession>A0A1B1T9Z8</accession>
<evidence type="ECO:0000313" key="2">
    <source>
        <dbReference type="EMBL" id="ANV79085.1"/>
    </source>
</evidence>
<proteinExistence type="predicted"/>
<dbReference type="InterPro" id="IPR002831">
    <property type="entry name" value="Tscrpt_reg_TrmB_N"/>
</dbReference>
<dbReference type="InterPro" id="IPR051797">
    <property type="entry name" value="TrmB-like"/>
</dbReference>
<evidence type="ECO:0000259" key="1">
    <source>
        <dbReference type="Pfam" id="PF01978"/>
    </source>
</evidence>
<dbReference type="Gene3D" id="1.10.10.10">
    <property type="entry name" value="Winged helix-like DNA-binding domain superfamily/Winged helix DNA-binding domain"/>
    <property type="match status" value="1"/>
</dbReference>
<dbReference type="InterPro" id="IPR036388">
    <property type="entry name" value="WH-like_DNA-bd_sf"/>
</dbReference>
<organism evidence="2">
    <name type="scientific">uncultured Poseidoniia archaeon</name>
    <dbReference type="NCBI Taxonomy" id="1697135"/>
    <lineage>
        <taxon>Archaea</taxon>
        <taxon>Methanobacteriati</taxon>
        <taxon>Thermoplasmatota</taxon>
        <taxon>Candidatus Poseidoniia</taxon>
        <taxon>environmental samples</taxon>
    </lineage>
</organism>
<reference evidence="2" key="1">
    <citation type="submission" date="2014-11" db="EMBL/GenBank/DDBJ databases">
        <authorList>
            <person name="Zhu J."/>
            <person name="Qi W."/>
            <person name="Song R."/>
        </authorList>
    </citation>
    <scope>NUCLEOTIDE SEQUENCE</scope>
</reference>
<dbReference type="PANTHER" id="PTHR34293">
    <property type="entry name" value="HTH-TYPE TRANSCRIPTIONAL REGULATOR TRMBL2"/>
    <property type="match status" value="1"/>
</dbReference>
<dbReference type="Pfam" id="PF01978">
    <property type="entry name" value="TrmB"/>
    <property type="match status" value="1"/>
</dbReference>
<sequence length="455" mass="51480">MSWEVILSDAGLNEREIKAVLVLSSKSNLKASELAKELETTRLDAYNSLEKLQSIGLVKTTADRPMRFSCPPITEAVEHLIGIRKLQLQRIEQAYEEVQVNPNTLKFNETVEESTDINPKFAVLKERTHIMKRIEKMADDSTQNLILLLGKFGILHLCRSPAITAVNNAANRGINIRVIGQLDRRTLRFYGDLHDLIEVRHTDNLEAQGALMDNLETIQYLNMEENPVGRGKEDAALVIESPDFSNSWANLVESIWSEGVPLDSASKRYTENRIVDPLRLTFEGGSFLERIREILDVNDDLPTEDTPFDPESILNAGMEINQARKKLETGGVQSLAAFGIDIETLLRQVGIRIGEELSFSMKDINGDVEYLNEMMDWWEYSGLGKLTYDIDPVFHIEVHLDEKVSEESLPLWALDDGIIEGAIMSRYESRDGIEVARILGDSSNNFHSRYEIIMN</sequence>
<dbReference type="InterPro" id="IPR036390">
    <property type="entry name" value="WH_DNA-bd_sf"/>
</dbReference>
<name>A0A1B1T9Z8_9ARCH</name>
<dbReference type="PANTHER" id="PTHR34293:SF1">
    <property type="entry name" value="HTH-TYPE TRANSCRIPTIONAL REGULATOR TRMBL2"/>
    <property type="match status" value="1"/>
</dbReference>
<dbReference type="SUPFAM" id="SSF46785">
    <property type="entry name" value="Winged helix' DNA-binding domain"/>
    <property type="match status" value="1"/>
</dbReference>
<feature type="domain" description="Transcription regulator TrmB N-terminal" evidence="1">
    <location>
        <begin position="7"/>
        <end position="71"/>
    </location>
</feature>